<feature type="domain" description="Rax2-like C-terminal" evidence="4">
    <location>
        <begin position="865"/>
        <end position="1103"/>
    </location>
</feature>
<dbReference type="Pfam" id="PF20842">
    <property type="entry name" value="Rax2_2"/>
    <property type="match status" value="1"/>
</dbReference>
<dbReference type="SUPFAM" id="SSF69322">
    <property type="entry name" value="Tricorn protease domain 2"/>
    <property type="match status" value="1"/>
</dbReference>
<keyword evidence="2" id="KW-0472">Membrane</keyword>
<comment type="caution">
    <text evidence="7">The sequence shown here is derived from an EMBL/GenBank/DDBJ whole genome shotgun (WGS) entry which is preliminary data.</text>
</comment>
<dbReference type="GO" id="GO:0000282">
    <property type="term" value="P:cellular bud site selection"/>
    <property type="evidence" value="ECO:0007669"/>
    <property type="project" value="TreeGrafter"/>
</dbReference>
<accession>A0A4C2E832</accession>
<feature type="region of interest" description="Disordered" evidence="1">
    <location>
        <begin position="1108"/>
        <end position="1145"/>
    </location>
</feature>
<feature type="domain" description="Rax2-like third" evidence="6">
    <location>
        <begin position="425"/>
        <end position="575"/>
    </location>
</feature>
<evidence type="ECO:0000259" key="6">
    <source>
        <dbReference type="Pfam" id="PF20843"/>
    </source>
</evidence>
<keyword evidence="2" id="KW-0812">Transmembrane</keyword>
<evidence type="ECO:0000313" key="7">
    <source>
        <dbReference type="EMBL" id="GCE99963.1"/>
    </source>
</evidence>
<dbReference type="PANTHER" id="PTHR31778">
    <property type="entry name" value="BUD SITE SELECTION PROTEIN RAX2"/>
    <property type="match status" value="1"/>
</dbReference>
<proteinExistence type="predicted"/>
<evidence type="ECO:0008006" key="9">
    <source>
        <dbReference type="Google" id="ProtNLM"/>
    </source>
</evidence>
<evidence type="ECO:0000313" key="8">
    <source>
        <dbReference type="Proteomes" id="UP000301737"/>
    </source>
</evidence>
<feature type="signal peptide" evidence="3">
    <location>
        <begin position="1"/>
        <end position="17"/>
    </location>
</feature>
<dbReference type="InterPro" id="IPR048265">
    <property type="entry name" value="Rax2-like_third"/>
</dbReference>
<feature type="domain" description="Rax2-like second" evidence="5">
    <location>
        <begin position="249"/>
        <end position="413"/>
    </location>
</feature>
<dbReference type="EMBL" id="BIMX01000014">
    <property type="protein sequence ID" value="GCE99963.1"/>
    <property type="molecule type" value="Genomic_DNA"/>
</dbReference>
<feature type="transmembrane region" description="Helical" evidence="2">
    <location>
        <begin position="1153"/>
        <end position="1180"/>
    </location>
</feature>
<dbReference type="InterPro" id="IPR024982">
    <property type="entry name" value="Rax2-like_C"/>
</dbReference>
<organism evidence="7 8">
    <name type="scientific">Zygosaccharomyces mellis</name>
    <dbReference type="NCBI Taxonomy" id="42258"/>
    <lineage>
        <taxon>Eukaryota</taxon>
        <taxon>Fungi</taxon>
        <taxon>Dikarya</taxon>
        <taxon>Ascomycota</taxon>
        <taxon>Saccharomycotina</taxon>
        <taxon>Saccharomycetes</taxon>
        <taxon>Saccharomycetales</taxon>
        <taxon>Saccharomycetaceae</taxon>
        <taxon>Zygosaccharomyces</taxon>
    </lineage>
</organism>
<name>A0A4C2E832_9SACH</name>
<keyword evidence="8" id="KW-1185">Reference proteome</keyword>
<dbReference type="InterPro" id="IPR048266">
    <property type="entry name" value="Rax2-like_second"/>
</dbReference>
<dbReference type="GO" id="GO:0005621">
    <property type="term" value="C:cellular bud scar"/>
    <property type="evidence" value="ECO:0007669"/>
    <property type="project" value="TreeGrafter"/>
</dbReference>
<dbReference type="GO" id="GO:0005935">
    <property type="term" value="C:cellular bud neck"/>
    <property type="evidence" value="ECO:0007669"/>
    <property type="project" value="TreeGrafter"/>
</dbReference>
<dbReference type="OrthoDB" id="2503993at2759"/>
<sequence length="1212" mass="133496">MFFVLLSFYFLLAITNGSHLSHLRGLLNISDIRVPKLNFTSSRNHALELLGDVQGLTFDRYTGQENFTHPLDSATNSRGLIYYSNDTFLQLANGSHNTDIKQIVPLGEDSFILSGSGQIEGYDLQRQLHYNLTDLTLKPIFQQDLTGVNAILVDEPLVYFGGNFSFSNGSKVGHSVALWNLEKNDTSLPPFIGFGENSTINSIVQLDGDNILFAGEFCQLDDARLLEYHNLNSHNSSHKSNWTEVELGSAIPLQNVNWTSGDSHFDAGNFICPDPSQESWLHSGASGSLSCSLPQEITPYKIRIYNSPVMDNEISLFRILAGPTRGIMNLTYVDPDAGELRYCDAFCPLYNRQRLAEASSNPSSADRMITFSNNNTTDIKWGENFQEFAFVNNVPISSVEFVALSSYGNNVGLSSWQLFQSNPSIYANNSLNKPACANMMSYSNAILSNNDWKQGINGQTYVSTSYIDNQDNIPMVTFHPYIQYPGNYSIKLYTPGCLGDGTCDQRAIVNVTLWDGESNKPLSSGLIYENNDELKYDELWDGHLKSSPKVTLEYYSSIYPNNPQSVMVADYISLETKSIGDLREHKKDIALNGLFQYQISNFTNISKNSVGNKSLDIFPVSHFPKNTSLFASLYGNNTLLLADSGSNAAEIKLDKNWSIDSFNSLEIGSGLRGIGSYSNGLILFGDYNSSQNQSLALSFNGSFNPYEKINRSIESFTNITLKGSEILVFNNEFFYNVTSRSYITNTTDFSLSVWSAGQNSNGDVILCGTISESDYQNLQGPVSIFNNGSAASSNIKGNINPYMGTYLNDTLTAYAYEDGSSSYLVFSNGNKGPWKWNNSIKSMVYFGRDGILALGTSSSHFLPQLTVLNLTTSEVLVNETMNQGTEVSSMVLFCKNSTLLLGGNFSVPETDCHGLCLYDYKEKKWSTFANNSITGQVTQVQLFNASELLISGSLKIDNTSGVNLVSVDITGQRREILLKGWRAPLESFVVNENRLVAWNNTDLMVYDNTSWTHISTFNSTSITRLQDIQQVKLEPSSLKRAESLSTSASNGLLAYGNDRAQDSSYQALVYDYHNWTPLFTANSKSEDSNSGIRLFMNQDISDSVISEKTLPNMSKTSSNSSSSSTSTATSSHTATSSSTDKNRKAGHRVGRGYVVLIGLALALGTVVVIGIFGVLIAYLFGEEIGGYEFLSPPVESAEAAEAASPEKLPKFI</sequence>
<gene>
    <name evidence="7" type="ORF">ZYGM_002345</name>
</gene>
<keyword evidence="3" id="KW-0732">Signal</keyword>
<dbReference type="GO" id="GO:1902929">
    <property type="term" value="C:plasma membrane of growing cell tip"/>
    <property type="evidence" value="ECO:0007669"/>
    <property type="project" value="TreeGrafter"/>
</dbReference>
<evidence type="ECO:0000259" key="4">
    <source>
        <dbReference type="Pfam" id="PF12768"/>
    </source>
</evidence>
<dbReference type="AlphaFoldDB" id="A0A4C2E832"/>
<dbReference type="Proteomes" id="UP000301737">
    <property type="component" value="Unassembled WGS sequence"/>
</dbReference>
<keyword evidence="2" id="KW-1133">Transmembrane helix</keyword>
<feature type="chain" id="PRO_5020373174" description="Bud site selection protein RAX2" evidence="3">
    <location>
        <begin position="18"/>
        <end position="1212"/>
    </location>
</feature>
<feature type="compositionally biased region" description="Low complexity" evidence="1">
    <location>
        <begin position="1114"/>
        <end position="1139"/>
    </location>
</feature>
<reference evidence="7 8" key="1">
    <citation type="submission" date="2019-01" db="EMBL/GenBank/DDBJ databases">
        <title>Draft Genome Sequencing of Zygosaccharomyces mellis Ca-7.</title>
        <authorList>
            <person name="Shiwa Y."/>
            <person name="Kanesaki Y."/>
            <person name="Ishige T."/>
            <person name="Mura K."/>
            <person name="Hori T."/>
            <person name="Tamura T."/>
        </authorList>
    </citation>
    <scope>NUCLEOTIDE SEQUENCE [LARGE SCALE GENOMIC DNA]</scope>
    <source>
        <strain evidence="7 8">Ca-7</strain>
    </source>
</reference>
<dbReference type="Pfam" id="PF20843">
    <property type="entry name" value="Rax2_3"/>
    <property type="match status" value="1"/>
</dbReference>
<evidence type="ECO:0000256" key="2">
    <source>
        <dbReference type="SAM" id="Phobius"/>
    </source>
</evidence>
<dbReference type="Pfam" id="PF12768">
    <property type="entry name" value="Rax2"/>
    <property type="match status" value="1"/>
</dbReference>
<evidence type="ECO:0000256" key="3">
    <source>
        <dbReference type="SAM" id="SignalP"/>
    </source>
</evidence>
<evidence type="ECO:0000259" key="5">
    <source>
        <dbReference type="Pfam" id="PF20842"/>
    </source>
</evidence>
<dbReference type="PANTHER" id="PTHR31778:SF2">
    <property type="entry name" value="BUD SITE SELECTION PROTEIN RAX2"/>
    <property type="match status" value="1"/>
</dbReference>
<protein>
    <recommendedName>
        <fullName evidence="9">Bud site selection protein RAX2</fullName>
    </recommendedName>
</protein>
<evidence type="ECO:0000256" key="1">
    <source>
        <dbReference type="SAM" id="MobiDB-lite"/>
    </source>
</evidence>